<accession>H9UHD8</accession>
<organism evidence="1 2">
    <name type="scientific">Spirochaeta africana (strain ATCC 700263 / DSM 8902 / Z-7692)</name>
    <dbReference type="NCBI Taxonomy" id="889378"/>
    <lineage>
        <taxon>Bacteria</taxon>
        <taxon>Pseudomonadati</taxon>
        <taxon>Spirochaetota</taxon>
        <taxon>Spirochaetia</taxon>
        <taxon>Spirochaetales</taxon>
        <taxon>Spirochaetaceae</taxon>
        <taxon>Spirochaeta</taxon>
    </lineage>
</organism>
<dbReference type="eggNOG" id="COG2202">
    <property type="taxonomic scope" value="Bacteria"/>
</dbReference>
<gene>
    <name evidence="1" type="ordered locus">Spiaf_0839</name>
</gene>
<dbReference type="InterPro" id="IPR035965">
    <property type="entry name" value="PAS-like_dom_sf"/>
</dbReference>
<dbReference type="RefSeq" id="WP_014454928.1">
    <property type="nucleotide sequence ID" value="NC_017098.1"/>
</dbReference>
<dbReference type="CDD" id="cd00130">
    <property type="entry name" value="PAS"/>
    <property type="match status" value="1"/>
</dbReference>
<dbReference type="STRING" id="889378.Spiaf_0839"/>
<dbReference type="EMBL" id="CP003282">
    <property type="protein sequence ID" value="AFG36931.1"/>
    <property type="molecule type" value="Genomic_DNA"/>
</dbReference>
<dbReference type="Proteomes" id="UP000007383">
    <property type="component" value="Chromosome"/>
</dbReference>
<dbReference type="InterPro" id="IPR000014">
    <property type="entry name" value="PAS"/>
</dbReference>
<sequence length="116" mass="13319">MAKNDSRLLQSPIIGYARHQILCDDTGLPSDYRFLEVNTTFEHITGLKADEILGNTVRQVLPGIERSAFNWIERYGKIALQGGEEEFEQYSEMLKRWSGYMSIHPIRRSLSPCLSI</sequence>
<dbReference type="NCBIfam" id="TIGR00229">
    <property type="entry name" value="sensory_box"/>
    <property type="match status" value="1"/>
</dbReference>
<reference evidence="2" key="1">
    <citation type="journal article" date="2013" name="Stand. Genomic Sci.">
        <title>Complete genome sequence of the halophilic bacterium Spirochaeta africana type strain (Z-7692(T)) from the alkaline Lake Magadi in the East African Rift.</title>
        <authorList>
            <person name="Liolos K."/>
            <person name="Abt B."/>
            <person name="Scheuner C."/>
            <person name="Teshima H."/>
            <person name="Held B."/>
            <person name="Lapidus A."/>
            <person name="Nolan M."/>
            <person name="Lucas S."/>
            <person name="Deshpande S."/>
            <person name="Cheng J.F."/>
            <person name="Tapia R."/>
            <person name="Goodwin L.A."/>
            <person name="Pitluck S."/>
            <person name="Pagani I."/>
            <person name="Ivanova N."/>
            <person name="Mavromatis K."/>
            <person name="Mikhailova N."/>
            <person name="Huntemann M."/>
            <person name="Pati A."/>
            <person name="Chen A."/>
            <person name="Palaniappan K."/>
            <person name="Land M."/>
            <person name="Rohde M."/>
            <person name="Tindall B.J."/>
            <person name="Detter J.C."/>
            <person name="Goker M."/>
            <person name="Bristow J."/>
            <person name="Eisen J.A."/>
            <person name="Markowitz V."/>
            <person name="Hugenholtz P."/>
            <person name="Woyke T."/>
            <person name="Klenk H.P."/>
            <person name="Kyrpides N.C."/>
        </authorList>
    </citation>
    <scope>NUCLEOTIDE SEQUENCE</scope>
    <source>
        <strain evidence="2">ATCC 700263 / DSM 8902 / Z-7692</strain>
    </source>
</reference>
<name>H9UHD8_SPIAZ</name>
<evidence type="ECO:0000313" key="1">
    <source>
        <dbReference type="EMBL" id="AFG36931.1"/>
    </source>
</evidence>
<dbReference type="KEGG" id="sfc:Spiaf_0839"/>
<dbReference type="OrthoDB" id="5401121at2"/>
<proteinExistence type="predicted"/>
<dbReference type="AlphaFoldDB" id="H9UHD8"/>
<protein>
    <submittedName>
        <fullName evidence="1">PAS domain S-box</fullName>
    </submittedName>
</protein>
<evidence type="ECO:0000313" key="2">
    <source>
        <dbReference type="Proteomes" id="UP000007383"/>
    </source>
</evidence>
<dbReference type="HOGENOM" id="CLU_2095326_0_0_12"/>
<dbReference type="Gene3D" id="3.30.450.20">
    <property type="entry name" value="PAS domain"/>
    <property type="match status" value="1"/>
</dbReference>
<keyword evidence="2" id="KW-1185">Reference proteome</keyword>
<dbReference type="SUPFAM" id="SSF55785">
    <property type="entry name" value="PYP-like sensor domain (PAS domain)"/>
    <property type="match status" value="1"/>
</dbReference>
<dbReference type="PATRIC" id="fig|889378.3.peg.841"/>